<feature type="transmembrane region" description="Helical" evidence="1">
    <location>
        <begin position="132"/>
        <end position="153"/>
    </location>
</feature>
<dbReference type="EMBL" id="JACRSO010000001">
    <property type="protein sequence ID" value="MBC8528328.1"/>
    <property type="molecule type" value="Genomic_DNA"/>
</dbReference>
<keyword evidence="3" id="KW-1185">Reference proteome</keyword>
<comment type="caution">
    <text evidence="2">The sequence shown here is derived from an EMBL/GenBank/DDBJ whole genome shotgun (WGS) entry which is preliminary data.</text>
</comment>
<protein>
    <recommendedName>
        <fullName evidence="4">DUF4064 domain-containing protein</fullName>
    </recommendedName>
</protein>
<evidence type="ECO:0000256" key="1">
    <source>
        <dbReference type="SAM" id="Phobius"/>
    </source>
</evidence>
<accession>A0A926CZ89</accession>
<reference evidence="2" key="1">
    <citation type="submission" date="2020-08" db="EMBL/GenBank/DDBJ databases">
        <title>Genome public.</title>
        <authorList>
            <person name="Liu C."/>
            <person name="Sun Q."/>
        </authorList>
    </citation>
    <scope>NUCLEOTIDE SEQUENCE</scope>
    <source>
        <strain evidence="2">NSJ-44</strain>
    </source>
</reference>
<evidence type="ECO:0000313" key="3">
    <source>
        <dbReference type="Proteomes" id="UP000654279"/>
    </source>
</evidence>
<keyword evidence="1" id="KW-1133">Transmembrane helix</keyword>
<name>A0A926CZ89_9FIRM</name>
<organism evidence="2 3">
    <name type="scientific">Luoshenia tenuis</name>
    <dbReference type="NCBI Taxonomy" id="2763654"/>
    <lineage>
        <taxon>Bacteria</taxon>
        <taxon>Bacillati</taxon>
        <taxon>Bacillota</taxon>
        <taxon>Clostridia</taxon>
        <taxon>Christensenellales</taxon>
        <taxon>Christensenellaceae</taxon>
        <taxon>Luoshenia</taxon>
    </lineage>
</organism>
<proteinExistence type="predicted"/>
<evidence type="ECO:0008006" key="4">
    <source>
        <dbReference type="Google" id="ProtNLM"/>
    </source>
</evidence>
<feature type="transmembrane region" description="Helical" evidence="1">
    <location>
        <begin position="107"/>
        <end position="126"/>
    </location>
</feature>
<dbReference type="RefSeq" id="WP_249284353.1">
    <property type="nucleotide sequence ID" value="NZ_JACRSO010000001.1"/>
</dbReference>
<dbReference type="AlphaFoldDB" id="A0A926CZ89"/>
<keyword evidence="1" id="KW-0472">Membrane</keyword>
<gene>
    <name evidence="2" type="ORF">H8699_02600</name>
</gene>
<evidence type="ECO:0000313" key="2">
    <source>
        <dbReference type="EMBL" id="MBC8528328.1"/>
    </source>
</evidence>
<feature type="transmembrane region" description="Helical" evidence="1">
    <location>
        <begin position="76"/>
        <end position="100"/>
    </location>
</feature>
<sequence length="165" mass="16996">MPVKYKAPGKGFLQVPGILMIVFSSILILILLLGATVLGSVGAMAGLADVDMAEAMEELMDGAQVMLDNPTVHREVLALGLGMIMIVLNLISGIVGTALCNKPGGPAVVCLLFGLILLSGGVLSLALSGFAWSGLLGLVLPILYTIGACLNLFARRPARDGVPVQ</sequence>
<keyword evidence="1" id="KW-0812">Transmembrane</keyword>
<dbReference type="Proteomes" id="UP000654279">
    <property type="component" value="Unassembled WGS sequence"/>
</dbReference>
<feature type="transmembrane region" description="Helical" evidence="1">
    <location>
        <begin position="12"/>
        <end position="38"/>
    </location>
</feature>